<dbReference type="SUPFAM" id="SSF88713">
    <property type="entry name" value="Glycoside hydrolase/deacetylase"/>
    <property type="match status" value="1"/>
</dbReference>
<dbReference type="Proteomes" id="UP000019753">
    <property type="component" value="Unassembled WGS sequence"/>
</dbReference>
<dbReference type="InterPro" id="IPR011330">
    <property type="entry name" value="Glyco_hydro/deAcase_b/a-brl"/>
</dbReference>
<dbReference type="NCBIfam" id="NF003814">
    <property type="entry name" value="PRK05406.1-3"/>
    <property type="match status" value="1"/>
</dbReference>
<dbReference type="GO" id="GO:0017168">
    <property type="term" value="F:5-oxoprolinase (ATP-hydrolyzing) activity"/>
    <property type="evidence" value="ECO:0007669"/>
    <property type="project" value="UniProtKB-UniRule"/>
</dbReference>
<comment type="catalytic activity">
    <reaction evidence="1">
        <text>5-oxo-L-proline + ATP + 2 H2O = L-glutamate + ADP + phosphate + H(+)</text>
        <dbReference type="Rhea" id="RHEA:10348"/>
        <dbReference type="ChEBI" id="CHEBI:15377"/>
        <dbReference type="ChEBI" id="CHEBI:15378"/>
        <dbReference type="ChEBI" id="CHEBI:29985"/>
        <dbReference type="ChEBI" id="CHEBI:30616"/>
        <dbReference type="ChEBI" id="CHEBI:43474"/>
        <dbReference type="ChEBI" id="CHEBI:58402"/>
        <dbReference type="ChEBI" id="CHEBI:456216"/>
        <dbReference type="EC" id="3.5.2.9"/>
    </reaction>
</comment>
<evidence type="ECO:0000313" key="2">
    <source>
        <dbReference type="EMBL" id="EYR64002.1"/>
    </source>
</evidence>
<dbReference type="InterPro" id="IPR005501">
    <property type="entry name" value="LamB/YcsF/PxpA-like"/>
</dbReference>
<dbReference type="EC" id="3.5.2.9" evidence="1"/>
<comment type="caution">
    <text evidence="2">The sequence shown here is derived from an EMBL/GenBank/DDBJ whole genome shotgun (WGS) entry which is preliminary data.</text>
</comment>
<keyword evidence="1" id="KW-0067">ATP-binding</keyword>
<dbReference type="Gene3D" id="3.20.20.370">
    <property type="entry name" value="Glycoside hydrolase/deacetylase"/>
    <property type="match status" value="1"/>
</dbReference>
<dbReference type="Pfam" id="PF03746">
    <property type="entry name" value="LamB_YcsF"/>
    <property type="match status" value="1"/>
</dbReference>
<comment type="subunit">
    <text evidence="1">Forms a complex composed of PxpA, PxpB and PxpC.</text>
</comment>
<keyword evidence="3" id="KW-1185">Reference proteome</keyword>
<reference evidence="2 3" key="1">
    <citation type="submission" date="2014-01" db="EMBL/GenBank/DDBJ databases">
        <title>Actinotalea ferrariae CF5-4.</title>
        <authorList>
            <person name="Chen F."/>
            <person name="Li Y."/>
            <person name="Wang G."/>
        </authorList>
    </citation>
    <scope>NUCLEOTIDE SEQUENCE [LARGE SCALE GENOMIC DNA]</scope>
    <source>
        <strain evidence="2 3">CF5-4</strain>
    </source>
</reference>
<dbReference type="GO" id="GO:0005524">
    <property type="term" value="F:ATP binding"/>
    <property type="evidence" value="ECO:0007669"/>
    <property type="project" value="UniProtKB-UniRule"/>
</dbReference>
<accession>A0A021VY60</accession>
<dbReference type="NCBIfam" id="NF003816">
    <property type="entry name" value="PRK05406.1-5"/>
    <property type="match status" value="1"/>
</dbReference>
<protein>
    <recommendedName>
        <fullName evidence="1">5-oxoprolinase subunit A</fullName>
        <shortName evidence="1">5-OPase subunit A</shortName>
        <ecNumber evidence="1">3.5.2.9</ecNumber>
    </recommendedName>
    <alternativeName>
        <fullName evidence="1">5-oxoprolinase (ATP-hydrolyzing) subunit A</fullName>
    </alternativeName>
</protein>
<comment type="similarity">
    <text evidence="1">Belongs to the LamB/PxpA family.</text>
</comment>
<name>A0A021VY60_9CELL</name>
<dbReference type="PANTHER" id="PTHR30292">
    <property type="entry name" value="UNCHARACTERIZED PROTEIN YBGL-RELATED"/>
    <property type="match status" value="1"/>
</dbReference>
<dbReference type="AlphaFoldDB" id="A0A021VY60"/>
<gene>
    <name evidence="1" type="primary">pxpA</name>
    <name evidence="2" type="ORF">N866_16535</name>
</gene>
<sequence length="249" mass="25664">MDLNSDVGESFGAWTMGDDAGVLAHVTSANVACGFHGGDARTARATCGLAVRHGVVVGAHVSYRDLAGFGRRFLDVDPHELTDEVVYQVGALQALARVAGTAVRYVKPHGALYTAIAHHEAQAGAVVRAVVEVDPTLPLLAQPGSVVARLAQAAGLRVVPEGFPDRAYTADGRLVPRSTAGAVVHDPQEVARRAVRLALDGTTTTADGDRVLLAVESLCVHGDTPQAVAVAAATRAALDEAGVPVATFL</sequence>
<dbReference type="CDD" id="cd10787">
    <property type="entry name" value="LamB_YcsF_like"/>
    <property type="match status" value="1"/>
</dbReference>
<evidence type="ECO:0000313" key="3">
    <source>
        <dbReference type="Proteomes" id="UP000019753"/>
    </source>
</evidence>
<evidence type="ECO:0000256" key="1">
    <source>
        <dbReference type="HAMAP-Rule" id="MF_00691"/>
    </source>
</evidence>
<keyword evidence="1" id="KW-0547">Nucleotide-binding</keyword>
<organism evidence="2 3">
    <name type="scientific">Actinotalea ferrariae CF5-4</name>
    <dbReference type="NCBI Taxonomy" id="948458"/>
    <lineage>
        <taxon>Bacteria</taxon>
        <taxon>Bacillati</taxon>
        <taxon>Actinomycetota</taxon>
        <taxon>Actinomycetes</taxon>
        <taxon>Micrococcales</taxon>
        <taxon>Cellulomonadaceae</taxon>
        <taxon>Actinotalea</taxon>
    </lineage>
</organism>
<dbReference type="GO" id="GO:0005975">
    <property type="term" value="P:carbohydrate metabolic process"/>
    <property type="evidence" value="ECO:0007669"/>
    <property type="project" value="InterPro"/>
</dbReference>
<dbReference type="EMBL" id="AXCW01000055">
    <property type="protein sequence ID" value="EYR64002.1"/>
    <property type="molecule type" value="Genomic_DNA"/>
</dbReference>
<dbReference type="HAMAP" id="MF_00691">
    <property type="entry name" value="PxpA"/>
    <property type="match status" value="1"/>
</dbReference>
<dbReference type="PANTHER" id="PTHR30292:SF0">
    <property type="entry name" value="5-OXOPROLINASE SUBUNIT A"/>
    <property type="match status" value="1"/>
</dbReference>
<proteinExistence type="inferred from homology"/>
<keyword evidence="1" id="KW-0378">Hydrolase</keyword>
<comment type="function">
    <text evidence="1">Catalyzes the cleavage of 5-oxoproline to form L-glutamate coupled to the hydrolysis of ATP to ADP and inorganic phosphate.</text>
</comment>